<feature type="compositionally biased region" description="Basic and acidic residues" evidence="1">
    <location>
        <begin position="282"/>
        <end position="294"/>
    </location>
</feature>
<gene>
    <name evidence="2" type="ORF">AOQ84DRAFT_390548</name>
</gene>
<dbReference type="AlphaFoldDB" id="A0A8E2JQR6"/>
<name>A0A8E2JQR6_9PEZI</name>
<feature type="compositionally biased region" description="Basic and acidic residues" evidence="1">
    <location>
        <begin position="212"/>
        <end position="223"/>
    </location>
</feature>
<feature type="compositionally biased region" description="Polar residues" evidence="1">
    <location>
        <begin position="370"/>
        <end position="380"/>
    </location>
</feature>
<feature type="region of interest" description="Disordered" evidence="1">
    <location>
        <begin position="438"/>
        <end position="494"/>
    </location>
</feature>
<organism evidence="2 3">
    <name type="scientific">Glonium stellatum</name>
    <dbReference type="NCBI Taxonomy" id="574774"/>
    <lineage>
        <taxon>Eukaryota</taxon>
        <taxon>Fungi</taxon>
        <taxon>Dikarya</taxon>
        <taxon>Ascomycota</taxon>
        <taxon>Pezizomycotina</taxon>
        <taxon>Dothideomycetes</taxon>
        <taxon>Pleosporomycetidae</taxon>
        <taxon>Gloniales</taxon>
        <taxon>Gloniaceae</taxon>
        <taxon>Glonium</taxon>
    </lineage>
</organism>
<dbReference type="OrthoDB" id="3832538at2759"/>
<feature type="compositionally biased region" description="Basic and acidic residues" evidence="1">
    <location>
        <begin position="342"/>
        <end position="367"/>
    </location>
</feature>
<feature type="region of interest" description="Disordered" evidence="1">
    <location>
        <begin position="97"/>
        <end position="134"/>
    </location>
</feature>
<dbReference type="EMBL" id="KV750171">
    <property type="protein sequence ID" value="OCL05942.1"/>
    <property type="molecule type" value="Genomic_DNA"/>
</dbReference>
<keyword evidence="3" id="KW-1185">Reference proteome</keyword>
<protein>
    <submittedName>
        <fullName evidence="2">Uncharacterized protein</fullName>
    </submittedName>
</protein>
<feature type="region of interest" description="Disordered" evidence="1">
    <location>
        <begin position="542"/>
        <end position="569"/>
    </location>
</feature>
<proteinExistence type="predicted"/>
<evidence type="ECO:0000313" key="2">
    <source>
        <dbReference type="EMBL" id="OCL05942.1"/>
    </source>
</evidence>
<feature type="non-terminal residue" evidence="2">
    <location>
        <position position="569"/>
    </location>
</feature>
<sequence>MCLPDAVKDTPPTFFKPPDNVIQKVSKDGKKYLQIIADGTTSTQQIEILQRTSSNNEYHKQRLSVTFSETTDTVSTDELDTWLSTFSLQKQEEELQFEKSKEKSAELIKETHGEAQKERDGSLGENRGGFEGCDQKALKSSHIPFGLHPVEQPRIAVTYSEAPDVMAALFSNPPSTRQSTADGLDSSLSTNDGKDDSDNGSLPDFPQPPYSEENRNSFERGSERLAGQGMRRPSPEQGKSAIGRSDSPSKDSTSDNGRTREDSGVGRMPHADPSAFGLGAKDSTRKSREERIRARKLRDLQRTRNNIDEVLEQHADGVMLSELVVETAPTATSTEKYEVELESLKETQPRLQRENRLQDDSDTRHPSVDTLLTASTPGYSTGYTPASSNMSLTPIMLVAEQIPTSKPKAAKKPARLILRDRHTLKPLAIAVREAMDPAAETAPMPAPSSSIDDALKERSGSGPATASSAPPATAATRRTEQEERDIAATTTLSRVPSQNPLQAFSGMELALQRRGSVSHRSAPALLPTAAAVSLPAAITATPTTMTPASPPAATASTSASASASATSLA</sequence>
<feature type="compositionally biased region" description="Basic and acidic residues" evidence="1">
    <location>
        <begin position="247"/>
        <end position="264"/>
    </location>
</feature>
<accession>A0A8E2JQR6</accession>
<feature type="compositionally biased region" description="Low complexity" evidence="1">
    <location>
        <begin position="460"/>
        <end position="476"/>
    </location>
</feature>
<dbReference type="Proteomes" id="UP000250140">
    <property type="component" value="Unassembled WGS sequence"/>
</dbReference>
<evidence type="ECO:0000313" key="3">
    <source>
        <dbReference type="Proteomes" id="UP000250140"/>
    </source>
</evidence>
<feature type="region of interest" description="Disordered" evidence="1">
    <location>
        <begin position="342"/>
        <end position="380"/>
    </location>
</feature>
<feature type="compositionally biased region" description="Basic and acidic residues" evidence="1">
    <location>
        <begin position="477"/>
        <end position="486"/>
    </location>
</feature>
<evidence type="ECO:0000256" key="1">
    <source>
        <dbReference type="SAM" id="MobiDB-lite"/>
    </source>
</evidence>
<feature type="compositionally biased region" description="Polar residues" evidence="1">
    <location>
        <begin position="172"/>
        <end position="191"/>
    </location>
</feature>
<reference evidence="2 3" key="1">
    <citation type="journal article" date="2016" name="Nat. Commun.">
        <title>Ectomycorrhizal ecology is imprinted in the genome of the dominant symbiotic fungus Cenococcum geophilum.</title>
        <authorList>
            <consortium name="DOE Joint Genome Institute"/>
            <person name="Peter M."/>
            <person name="Kohler A."/>
            <person name="Ohm R.A."/>
            <person name="Kuo A."/>
            <person name="Krutzmann J."/>
            <person name="Morin E."/>
            <person name="Arend M."/>
            <person name="Barry K.W."/>
            <person name="Binder M."/>
            <person name="Choi C."/>
            <person name="Clum A."/>
            <person name="Copeland A."/>
            <person name="Grisel N."/>
            <person name="Haridas S."/>
            <person name="Kipfer T."/>
            <person name="LaButti K."/>
            <person name="Lindquist E."/>
            <person name="Lipzen A."/>
            <person name="Maire R."/>
            <person name="Meier B."/>
            <person name="Mihaltcheva S."/>
            <person name="Molinier V."/>
            <person name="Murat C."/>
            <person name="Poggeler S."/>
            <person name="Quandt C.A."/>
            <person name="Sperisen C."/>
            <person name="Tritt A."/>
            <person name="Tisserant E."/>
            <person name="Crous P.W."/>
            <person name="Henrissat B."/>
            <person name="Nehls U."/>
            <person name="Egli S."/>
            <person name="Spatafora J.W."/>
            <person name="Grigoriev I.V."/>
            <person name="Martin F.M."/>
        </authorList>
    </citation>
    <scope>NUCLEOTIDE SEQUENCE [LARGE SCALE GENOMIC DNA]</scope>
    <source>
        <strain evidence="2 3">CBS 207.34</strain>
    </source>
</reference>
<feature type="region of interest" description="Disordered" evidence="1">
    <location>
        <begin position="169"/>
        <end position="294"/>
    </location>
</feature>
<feature type="compositionally biased region" description="Basic and acidic residues" evidence="1">
    <location>
        <begin position="97"/>
        <end position="122"/>
    </location>
</feature>